<dbReference type="Gene3D" id="3.40.50.300">
    <property type="entry name" value="P-loop containing nucleotide triphosphate hydrolases"/>
    <property type="match status" value="1"/>
</dbReference>
<proteinExistence type="evidence at transcript level"/>
<feature type="region of interest" description="FtsZ binding" evidence="6">
    <location>
        <begin position="106"/>
        <end position="112"/>
    </location>
</feature>
<evidence type="ECO:0000256" key="7">
    <source>
        <dbReference type="SAM" id="MobiDB-lite"/>
    </source>
</evidence>
<dbReference type="InterPro" id="IPR004596">
    <property type="entry name" value="Cell_div_suppressor_SulA"/>
</dbReference>
<gene>
    <name evidence="6 8" type="primary">sulA</name>
    <name evidence="8" type="ORF">AB3G37_17280</name>
</gene>
<dbReference type="NCBIfam" id="NF007892">
    <property type="entry name" value="PRK10595.1"/>
    <property type="match status" value="1"/>
</dbReference>
<name>A0AB39VN73_9GAMM</name>
<evidence type="ECO:0000313" key="8">
    <source>
        <dbReference type="EMBL" id="XDU71290.1"/>
    </source>
</evidence>
<keyword evidence="1 6" id="KW-0132">Cell division</keyword>
<dbReference type="PIRSF" id="PIRSF003093">
    <property type="entry name" value="SulA"/>
    <property type="match status" value="1"/>
</dbReference>
<evidence type="ECO:0000256" key="4">
    <source>
        <dbReference type="ARBA" id="ARBA00023236"/>
    </source>
</evidence>
<dbReference type="GO" id="GO:0000917">
    <property type="term" value="P:division septum assembly"/>
    <property type="evidence" value="ECO:0007669"/>
    <property type="project" value="UniProtKB-KW"/>
</dbReference>
<dbReference type="AlphaFoldDB" id="A0AB39VN73"/>
<evidence type="ECO:0000256" key="1">
    <source>
        <dbReference type="ARBA" id="ARBA00022618"/>
    </source>
</evidence>
<comment type="function">
    <text evidence="6">Component of the SOS system and an inhibitor of cell division. Accumulation of SulA causes rapid cessation of cell division and the appearance of long, non-septate filaments. In the presence of GTP, binds a polymerization-competent form of FtsZ in a 1:1 ratio, thus inhibiting FtsZ polymerization and therefore preventing it from participating in the assembly of the Z ring. This mechanism prevents the premature segregation of damaged DNA to daughter cells during cell division.</text>
</comment>
<evidence type="ECO:0000256" key="2">
    <source>
        <dbReference type="ARBA" id="ARBA00022763"/>
    </source>
</evidence>
<dbReference type="EMBL" id="CP165628">
    <property type="protein sequence ID" value="XDU71290.1"/>
    <property type="molecule type" value="Genomic_DNA"/>
</dbReference>
<accession>A0AB39VN73</accession>
<dbReference type="PANTHER" id="PTHR35369">
    <property type="entry name" value="BLR3025 PROTEIN-RELATED"/>
    <property type="match status" value="1"/>
</dbReference>
<comment type="induction">
    <text evidence="6">By DNA damage, as part of the SOS response.</text>
</comment>
<protein>
    <recommendedName>
        <fullName evidence="6">Cell division inhibitor SulA</fullName>
    </recommendedName>
</protein>
<comment type="similarity">
    <text evidence="6">Belongs to the SulA family.</text>
</comment>
<feature type="region of interest" description="Disordered" evidence="7">
    <location>
        <begin position="1"/>
        <end position="27"/>
    </location>
</feature>
<keyword evidence="5 6" id="KW-0131">Cell cycle</keyword>
<evidence type="ECO:0000256" key="6">
    <source>
        <dbReference type="HAMAP-Rule" id="MF_01179"/>
    </source>
</evidence>
<dbReference type="InterPro" id="IPR027417">
    <property type="entry name" value="P-loop_NTPase"/>
</dbReference>
<keyword evidence="2 6" id="KW-0227">DNA damage</keyword>
<dbReference type="InterPro" id="IPR047696">
    <property type="entry name" value="SulA_enterobact"/>
</dbReference>
<dbReference type="Pfam" id="PF03846">
    <property type="entry name" value="SulA"/>
    <property type="match status" value="1"/>
</dbReference>
<keyword evidence="3 6" id="KW-0717">Septation</keyword>
<feature type="region of interest" description="Lon protease binding" evidence="6">
    <location>
        <begin position="161"/>
        <end position="168"/>
    </location>
</feature>
<organism evidence="8">
    <name type="scientific">Rouxiella sp. WC2420</name>
    <dbReference type="NCBI Taxonomy" id="3234145"/>
    <lineage>
        <taxon>Bacteria</taxon>
        <taxon>Pseudomonadati</taxon>
        <taxon>Pseudomonadota</taxon>
        <taxon>Gammaproteobacteria</taxon>
        <taxon>Enterobacterales</taxon>
        <taxon>Yersiniaceae</taxon>
        <taxon>Rouxiella</taxon>
    </lineage>
</organism>
<dbReference type="GO" id="GO:0051782">
    <property type="term" value="P:negative regulation of cell division"/>
    <property type="evidence" value="ECO:0007669"/>
    <property type="project" value="UniProtKB-UniRule"/>
</dbReference>
<feature type="site" description="Essential for degradation by Lon protease" evidence="6">
    <location>
        <position position="168"/>
    </location>
</feature>
<dbReference type="NCBIfam" id="TIGR00623">
    <property type="entry name" value="SOS_SulA_coli"/>
    <property type="match status" value="1"/>
</dbReference>
<comment type="PTM">
    <text evidence="6">Is rapidly cleaved and degraded by the Lon protease once DNA damage is repaired.</text>
</comment>
<dbReference type="HAMAP" id="MF_01179">
    <property type="entry name" value="SulA"/>
    <property type="match status" value="1"/>
</dbReference>
<comment type="subunit">
    <text evidence="6">Interacts with FtsZ.</text>
</comment>
<dbReference type="GO" id="GO:0006281">
    <property type="term" value="P:DNA repair"/>
    <property type="evidence" value="ECO:0007669"/>
    <property type="project" value="TreeGrafter"/>
</dbReference>
<dbReference type="RefSeq" id="WP_037378119.1">
    <property type="nucleotide sequence ID" value="NZ_CP165628.1"/>
</dbReference>
<dbReference type="GO" id="GO:0009432">
    <property type="term" value="P:SOS response"/>
    <property type="evidence" value="ECO:0007669"/>
    <property type="project" value="UniProtKB-UniRule"/>
</dbReference>
<sequence length="168" mass="18624">MRTHHRHYPHLSQHPLSASAAPMSQNSKANSGLLSEFVYSEDQPALVQLLLPLLHHLGEQSRWLLWLTPTQKLSRRWLAQSGLPVSKIVQVSQLQGIASVDAMERALLTGNYSVVLGWLPELSDSDRKRLQIAAEVGGSYGFIMKPQNDPFSVAGQPSAVKIHSSVYH</sequence>
<dbReference type="InterPro" id="IPR050356">
    <property type="entry name" value="SulA_CellDiv_inhibitor"/>
</dbReference>
<dbReference type="SUPFAM" id="SSF52540">
    <property type="entry name" value="P-loop containing nucleoside triphosphate hydrolases"/>
    <property type="match status" value="1"/>
</dbReference>
<evidence type="ECO:0000256" key="3">
    <source>
        <dbReference type="ARBA" id="ARBA00023210"/>
    </source>
</evidence>
<reference evidence="8" key="1">
    <citation type="submission" date="2024-07" db="EMBL/GenBank/DDBJ databases">
        <authorList>
            <person name="Biller S.J."/>
        </authorList>
    </citation>
    <scope>NUCLEOTIDE SEQUENCE</scope>
    <source>
        <strain evidence="8">WC2420</strain>
    </source>
</reference>
<keyword evidence="4 6" id="KW-0742">SOS response</keyword>
<dbReference type="PANTHER" id="PTHR35369:SF4">
    <property type="entry name" value="CELL DIVISION INHIBITOR SULA"/>
    <property type="match status" value="1"/>
</dbReference>
<evidence type="ECO:0000256" key="5">
    <source>
        <dbReference type="ARBA" id="ARBA00023306"/>
    </source>
</evidence>